<evidence type="ECO:0000313" key="2">
    <source>
        <dbReference type="EMBL" id="EFC48517.1"/>
    </source>
</evidence>
<name>D2V4H2_NAEGR</name>
<dbReference type="Proteomes" id="UP000006671">
    <property type="component" value="Unassembled WGS sequence"/>
</dbReference>
<feature type="domain" description="DUF6919" evidence="1">
    <location>
        <begin position="12"/>
        <end position="104"/>
    </location>
</feature>
<dbReference type="AlphaFoldDB" id="D2V4H2"/>
<dbReference type="KEGG" id="ngr:NAEGRDRAFT_46628"/>
<gene>
    <name evidence="2" type="ORF">NAEGRDRAFT_46628</name>
</gene>
<dbReference type="InParanoid" id="D2V4H2"/>
<accession>D2V4H2</accession>
<dbReference type="InterPro" id="IPR054212">
    <property type="entry name" value="DUF6919"/>
</dbReference>
<evidence type="ECO:0000313" key="3">
    <source>
        <dbReference type="Proteomes" id="UP000006671"/>
    </source>
</evidence>
<keyword evidence="3" id="KW-1185">Reference proteome</keyword>
<dbReference type="Pfam" id="PF21897">
    <property type="entry name" value="DUF6919"/>
    <property type="match status" value="1"/>
</dbReference>
<dbReference type="OMA" id="FYIIDPV"/>
<dbReference type="RefSeq" id="XP_002681261.1">
    <property type="nucleotide sequence ID" value="XM_002681215.1"/>
</dbReference>
<dbReference type="EMBL" id="GG738851">
    <property type="protein sequence ID" value="EFC48517.1"/>
    <property type="molecule type" value="Genomic_DNA"/>
</dbReference>
<protein>
    <submittedName>
        <fullName evidence="2">Predicted protein</fullName>
    </submittedName>
</protein>
<reference evidence="2 3" key="1">
    <citation type="journal article" date="2010" name="Cell">
        <title>The genome of Naegleria gruberi illuminates early eukaryotic versatility.</title>
        <authorList>
            <person name="Fritz-Laylin L.K."/>
            <person name="Prochnik S.E."/>
            <person name="Ginger M.L."/>
            <person name="Dacks J.B."/>
            <person name="Carpenter M.L."/>
            <person name="Field M.C."/>
            <person name="Kuo A."/>
            <person name="Paredez A."/>
            <person name="Chapman J."/>
            <person name="Pham J."/>
            <person name="Shu S."/>
            <person name="Neupane R."/>
            <person name="Cipriano M."/>
            <person name="Mancuso J."/>
            <person name="Tu H."/>
            <person name="Salamov A."/>
            <person name="Lindquist E."/>
            <person name="Shapiro H."/>
            <person name="Lucas S."/>
            <person name="Grigoriev I.V."/>
            <person name="Cande W.Z."/>
            <person name="Fulton C."/>
            <person name="Rokhsar D.S."/>
            <person name="Dawson S.C."/>
        </authorList>
    </citation>
    <scope>NUCLEOTIDE SEQUENCE [LARGE SCALE GENOMIC DNA]</scope>
    <source>
        <strain evidence="2 3">NEG-M</strain>
    </source>
</reference>
<sequence>MSLTLSEQTLEQYKKSNSFQDLIALNIDFIRGETKTTPYTNGLQLETSPLIGSLVSINGNGLLTTNSAPGINGGKAYLIGLVEGQSFAEKLEVLLNQSDLIAFKLPCNLPGYKPGEEDHSAQVDLVKIPVSFKKDSETGRTVVNRCVTCFNWVTLLQPCVSTTLYEHTATHCFNFYIIDPVSNRSALAEDGILNKVNQLLEKAKSH</sequence>
<dbReference type="VEuPathDB" id="AmoebaDB:NAEGRDRAFT_46628"/>
<evidence type="ECO:0000259" key="1">
    <source>
        <dbReference type="Pfam" id="PF21897"/>
    </source>
</evidence>
<dbReference type="OrthoDB" id="10254176at2759"/>
<dbReference type="GeneID" id="8849849"/>
<proteinExistence type="predicted"/>
<organism evidence="3">
    <name type="scientific">Naegleria gruberi</name>
    <name type="common">Amoeba</name>
    <dbReference type="NCBI Taxonomy" id="5762"/>
    <lineage>
        <taxon>Eukaryota</taxon>
        <taxon>Discoba</taxon>
        <taxon>Heterolobosea</taxon>
        <taxon>Tetramitia</taxon>
        <taxon>Eutetramitia</taxon>
        <taxon>Vahlkampfiidae</taxon>
        <taxon>Naegleria</taxon>
    </lineage>
</organism>